<dbReference type="EMBL" id="JBHPEI010000101">
    <property type="protein sequence ID" value="MFC1800260.1"/>
    <property type="molecule type" value="Genomic_DNA"/>
</dbReference>
<proteinExistence type="predicted"/>
<reference evidence="1 2" key="1">
    <citation type="submission" date="2024-09" db="EMBL/GenBank/DDBJ databases">
        <authorList>
            <person name="D'Angelo T."/>
        </authorList>
    </citation>
    <scope>NUCLEOTIDE SEQUENCE [LARGE SCALE GENOMIC DNA]</scope>
    <source>
        <strain evidence="1">SAG AM-311-F02</strain>
    </source>
</reference>
<sequence length="127" mass="13930">MDLLRTRSLARTLDAVNEALFFGKHIPRSESRRVAVWIASRQGLPKSYAGMFAPTPGDFANGIRLFTGERISSGAATGHILGEEACRALLLLKNGSRDAREALALASRSMDSRLAQCEVHDRRPGFF</sequence>
<protein>
    <submittedName>
        <fullName evidence="1">Uncharacterized protein</fullName>
    </submittedName>
</protein>
<keyword evidence="2" id="KW-1185">Reference proteome</keyword>
<accession>A0ABV6YQA4</accession>
<organism evidence="1 2">
    <name type="scientific">Eiseniibacteriota bacterium</name>
    <dbReference type="NCBI Taxonomy" id="2212470"/>
    <lineage>
        <taxon>Bacteria</taxon>
        <taxon>Candidatus Eiseniibacteriota</taxon>
    </lineage>
</organism>
<dbReference type="Proteomes" id="UP001594288">
    <property type="component" value="Unassembled WGS sequence"/>
</dbReference>
<evidence type="ECO:0000313" key="1">
    <source>
        <dbReference type="EMBL" id="MFC1800260.1"/>
    </source>
</evidence>
<evidence type="ECO:0000313" key="2">
    <source>
        <dbReference type="Proteomes" id="UP001594288"/>
    </source>
</evidence>
<name>A0ABV6YQA4_UNCEI</name>
<gene>
    <name evidence="1" type="ORF">ACFL2Z_05080</name>
</gene>
<comment type="caution">
    <text evidence="1">The sequence shown here is derived from an EMBL/GenBank/DDBJ whole genome shotgun (WGS) entry which is preliminary data.</text>
</comment>